<dbReference type="Proteomes" id="UP001596391">
    <property type="component" value="Unassembled WGS sequence"/>
</dbReference>
<dbReference type="EMBL" id="JBHSWI010000001">
    <property type="protein sequence ID" value="MFC6647259.1"/>
    <property type="molecule type" value="Genomic_DNA"/>
</dbReference>
<dbReference type="RefSeq" id="WP_263370834.1">
    <property type="nucleotide sequence ID" value="NZ_JAGSYD010000002.1"/>
</dbReference>
<evidence type="ECO:0000313" key="1">
    <source>
        <dbReference type="EMBL" id="MFC6647259.1"/>
    </source>
</evidence>
<accession>A0ABW1ZDX9</accession>
<comment type="caution">
    <text evidence="1">The sequence shown here is derived from an EMBL/GenBank/DDBJ whole genome shotgun (WGS) entry which is preliminary data.</text>
</comment>
<keyword evidence="2" id="KW-1185">Reference proteome</keyword>
<name>A0ABW1ZDX9_9BACT</name>
<proteinExistence type="predicted"/>
<gene>
    <name evidence="1" type="ORF">ACFQBQ_17115</name>
</gene>
<sequence>MLRHFATAPYKNQLYFYDALNRGDTSYVAFPTGVLLHAHSATPAPTDILPPF</sequence>
<protein>
    <submittedName>
        <fullName evidence="1">Uncharacterized protein</fullName>
    </submittedName>
</protein>
<evidence type="ECO:0000313" key="2">
    <source>
        <dbReference type="Proteomes" id="UP001596391"/>
    </source>
</evidence>
<organism evidence="1 2">
    <name type="scientific">Granulicella cerasi</name>
    <dbReference type="NCBI Taxonomy" id="741063"/>
    <lineage>
        <taxon>Bacteria</taxon>
        <taxon>Pseudomonadati</taxon>
        <taxon>Acidobacteriota</taxon>
        <taxon>Terriglobia</taxon>
        <taxon>Terriglobales</taxon>
        <taxon>Acidobacteriaceae</taxon>
        <taxon>Granulicella</taxon>
    </lineage>
</organism>
<reference evidence="2" key="1">
    <citation type="journal article" date="2019" name="Int. J. Syst. Evol. Microbiol.">
        <title>The Global Catalogue of Microorganisms (GCM) 10K type strain sequencing project: providing services to taxonomists for standard genome sequencing and annotation.</title>
        <authorList>
            <consortium name="The Broad Institute Genomics Platform"/>
            <consortium name="The Broad Institute Genome Sequencing Center for Infectious Disease"/>
            <person name="Wu L."/>
            <person name="Ma J."/>
        </authorList>
    </citation>
    <scope>NUCLEOTIDE SEQUENCE [LARGE SCALE GENOMIC DNA]</scope>
    <source>
        <strain evidence="2">CGMCC 1.16026</strain>
    </source>
</reference>